<evidence type="ECO:0000313" key="4">
    <source>
        <dbReference type="Proteomes" id="UP000887226"/>
    </source>
</evidence>
<gene>
    <name evidence="3" type="ORF">BJ878DRAFT_548079</name>
</gene>
<dbReference type="SMART" id="SM00922">
    <property type="entry name" value="MR_MLE"/>
    <property type="match status" value="1"/>
</dbReference>
<dbReference type="Pfam" id="PF13378">
    <property type="entry name" value="MR_MLE_C"/>
    <property type="match status" value="1"/>
</dbReference>
<keyword evidence="4" id="KW-1185">Reference proteome</keyword>
<dbReference type="PANTHER" id="PTHR48080">
    <property type="entry name" value="D-GALACTONATE DEHYDRATASE-RELATED"/>
    <property type="match status" value="1"/>
</dbReference>
<organism evidence="3 4">
    <name type="scientific">Calycina marina</name>
    <dbReference type="NCBI Taxonomy" id="1763456"/>
    <lineage>
        <taxon>Eukaryota</taxon>
        <taxon>Fungi</taxon>
        <taxon>Dikarya</taxon>
        <taxon>Ascomycota</taxon>
        <taxon>Pezizomycotina</taxon>
        <taxon>Leotiomycetes</taxon>
        <taxon>Helotiales</taxon>
        <taxon>Pezizellaceae</taxon>
        <taxon>Calycina</taxon>
    </lineage>
</organism>
<sequence>MAPIQFLESNEEGYVGWGELSLEGHTQEVEGCFDAYTQRVKARKLDVPIYQLPGGTARNAIKVYAWIGGDRPNDCSKGQQAQSFKAVKMNGIEDLGWLDSPSLLQGYVNRLKTVKSLGMDAGIDFHGRVHRPMAKQLVYLLEPHQPMFIEEPLLSENIEGFKAISQQTSTPIDLGERLHSRWEVKPLLEPGAVDIIQPDVYVALAPPRPLGPISLAARVQVDACTANLAIQDMSLGIHYNVGTEDLTSYTKNPEVWNVKNVYLDLSTGPKLGIEIDEEWVRKSSKGAEPWVSPGFAGPGGEVRE</sequence>
<feature type="domain" description="Mandelate racemase/muconate lactonizing enzyme C-terminal" evidence="2">
    <location>
        <begin position="72"/>
        <end position="171"/>
    </location>
</feature>
<comment type="caution">
    <text evidence="3">The sequence shown here is derived from an EMBL/GenBank/DDBJ whole genome shotgun (WGS) entry which is preliminary data.</text>
</comment>
<dbReference type="EMBL" id="MU253848">
    <property type="protein sequence ID" value="KAG9245425.1"/>
    <property type="molecule type" value="Genomic_DNA"/>
</dbReference>
<reference evidence="3" key="1">
    <citation type="journal article" date="2021" name="IMA Fungus">
        <title>Genomic characterization of three marine fungi, including Emericellopsis atlantica sp. nov. with signatures of a generalist lifestyle and marine biomass degradation.</title>
        <authorList>
            <person name="Hagestad O.C."/>
            <person name="Hou L."/>
            <person name="Andersen J.H."/>
            <person name="Hansen E.H."/>
            <person name="Altermark B."/>
            <person name="Li C."/>
            <person name="Kuhnert E."/>
            <person name="Cox R.J."/>
            <person name="Crous P.W."/>
            <person name="Spatafora J.W."/>
            <person name="Lail K."/>
            <person name="Amirebrahimi M."/>
            <person name="Lipzen A."/>
            <person name="Pangilinan J."/>
            <person name="Andreopoulos W."/>
            <person name="Hayes R.D."/>
            <person name="Ng V."/>
            <person name="Grigoriev I.V."/>
            <person name="Jackson S.A."/>
            <person name="Sutton T.D.S."/>
            <person name="Dobson A.D.W."/>
            <person name="Rama T."/>
        </authorList>
    </citation>
    <scope>NUCLEOTIDE SEQUENCE</scope>
    <source>
        <strain evidence="3">TRa3180A</strain>
    </source>
</reference>
<evidence type="ECO:0000313" key="3">
    <source>
        <dbReference type="EMBL" id="KAG9245425.1"/>
    </source>
</evidence>
<dbReference type="OrthoDB" id="2579025at2759"/>
<evidence type="ECO:0000256" key="1">
    <source>
        <dbReference type="SAM" id="MobiDB-lite"/>
    </source>
</evidence>
<dbReference type="InterPro" id="IPR013342">
    <property type="entry name" value="Mandelate_racemase_C"/>
</dbReference>
<dbReference type="InterPro" id="IPR036849">
    <property type="entry name" value="Enolase-like_C_sf"/>
</dbReference>
<dbReference type="Proteomes" id="UP000887226">
    <property type="component" value="Unassembled WGS sequence"/>
</dbReference>
<name>A0A9P7Z4Z0_9HELO</name>
<evidence type="ECO:0000259" key="2">
    <source>
        <dbReference type="SMART" id="SM00922"/>
    </source>
</evidence>
<feature type="region of interest" description="Disordered" evidence="1">
    <location>
        <begin position="284"/>
        <end position="304"/>
    </location>
</feature>
<dbReference type="SUPFAM" id="SSF51604">
    <property type="entry name" value="Enolase C-terminal domain-like"/>
    <property type="match status" value="1"/>
</dbReference>
<protein>
    <submittedName>
        <fullName evidence="3">Enolase C-terminal domain-like protein</fullName>
    </submittedName>
</protein>
<accession>A0A9P7Z4Z0</accession>
<proteinExistence type="predicted"/>
<dbReference type="InterPro" id="IPR034593">
    <property type="entry name" value="DgoD-like"/>
</dbReference>
<dbReference type="Gene3D" id="3.20.20.120">
    <property type="entry name" value="Enolase-like C-terminal domain"/>
    <property type="match status" value="2"/>
</dbReference>
<dbReference type="AlphaFoldDB" id="A0A9P7Z4Z0"/>
<dbReference type="InterPro" id="IPR029065">
    <property type="entry name" value="Enolase_C-like"/>
</dbReference>
<dbReference type="PANTHER" id="PTHR48080:SF2">
    <property type="entry name" value="D-GALACTONATE DEHYDRATASE"/>
    <property type="match status" value="1"/>
</dbReference>